<comment type="caution">
    <text evidence="1">The sequence shown here is derived from an EMBL/GenBank/DDBJ whole genome shotgun (WGS) entry which is preliminary data.</text>
</comment>
<protein>
    <submittedName>
        <fullName evidence="1">Uncharacterized protein</fullName>
    </submittedName>
</protein>
<dbReference type="EMBL" id="SOHL01000007">
    <property type="protein sequence ID" value="TFD72890.1"/>
    <property type="molecule type" value="Genomic_DNA"/>
</dbReference>
<evidence type="ECO:0000313" key="1">
    <source>
        <dbReference type="EMBL" id="TFD72890.1"/>
    </source>
</evidence>
<dbReference type="RefSeq" id="WP_134550711.1">
    <property type="nucleotide sequence ID" value="NZ_SOHL01000007.1"/>
</dbReference>
<accession>A0A4R9AYS6</accession>
<gene>
    <name evidence="1" type="ORF">E3T50_04065</name>
</gene>
<dbReference type="Gene3D" id="3.40.50.450">
    <property type="match status" value="1"/>
</dbReference>
<proteinExistence type="predicted"/>
<evidence type="ECO:0000313" key="2">
    <source>
        <dbReference type="Proteomes" id="UP000297983"/>
    </source>
</evidence>
<dbReference type="Proteomes" id="UP000297983">
    <property type="component" value="Unassembled WGS sequence"/>
</dbReference>
<keyword evidence="2" id="KW-1185">Reference proteome</keyword>
<dbReference type="AlphaFoldDB" id="A0A4R9AYS6"/>
<sequence>MKTRSENDTRSAVRARRRDYGNLVARLGATETVQFITSDVRLPNGIDPATGELWRRRLAPRSNPGQIHRILADMERDDLRLLTPADVEWPSEQQQLGTSAPIALRRKGDPGHLSIPLPGHPFSPVPEPVWPGESPADAVAYIVSGVRDEDLVASRMGL</sequence>
<reference evidence="1 2" key="1">
    <citation type="submission" date="2019-03" db="EMBL/GenBank/DDBJ databases">
        <title>Genomics of glacier-inhabiting Cryobacterium strains.</title>
        <authorList>
            <person name="Liu Q."/>
            <person name="Xin Y.-H."/>
        </authorList>
    </citation>
    <scope>NUCLEOTIDE SEQUENCE [LARGE SCALE GENOMIC DNA]</scope>
    <source>
        <strain evidence="1 2">Hz16</strain>
    </source>
</reference>
<organism evidence="1 2">
    <name type="scientific">Cryobacterium gelidum</name>
    <dbReference type="NCBI Taxonomy" id="1259164"/>
    <lineage>
        <taxon>Bacteria</taxon>
        <taxon>Bacillati</taxon>
        <taxon>Actinomycetota</taxon>
        <taxon>Actinomycetes</taxon>
        <taxon>Micrococcales</taxon>
        <taxon>Microbacteriaceae</taxon>
        <taxon>Cryobacterium</taxon>
    </lineage>
</organism>
<name>A0A4R9AYS6_9MICO</name>